<protein>
    <submittedName>
        <fullName evidence="2">Uncharacterized protein</fullName>
    </submittedName>
</protein>
<proteinExistence type="predicted"/>
<accession>A0ABQ8U5H6</accession>
<dbReference type="Proteomes" id="UP001141327">
    <property type="component" value="Unassembled WGS sequence"/>
</dbReference>
<evidence type="ECO:0000256" key="1">
    <source>
        <dbReference type="SAM" id="MobiDB-lite"/>
    </source>
</evidence>
<evidence type="ECO:0000313" key="2">
    <source>
        <dbReference type="EMBL" id="KAJ4453681.1"/>
    </source>
</evidence>
<name>A0ABQ8U5H6_9EUKA</name>
<dbReference type="EMBL" id="JAPMOS010000228">
    <property type="protein sequence ID" value="KAJ4453681.1"/>
    <property type="molecule type" value="Genomic_DNA"/>
</dbReference>
<organism evidence="2 3">
    <name type="scientific">Paratrimastix pyriformis</name>
    <dbReference type="NCBI Taxonomy" id="342808"/>
    <lineage>
        <taxon>Eukaryota</taxon>
        <taxon>Metamonada</taxon>
        <taxon>Preaxostyla</taxon>
        <taxon>Paratrimastigidae</taxon>
        <taxon>Paratrimastix</taxon>
    </lineage>
</organism>
<reference evidence="2" key="1">
    <citation type="journal article" date="2022" name="bioRxiv">
        <title>Genomics of Preaxostyla Flagellates Illuminates Evolutionary Transitions and the Path Towards Mitochondrial Loss.</title>
        <authorList>
            <person name="Novak L.V.F."/>
            <person name="Treitli S.C."/>
            <person name="Pyrih J."/>
            <person name="Halakuc P."/>
            <person name="Pipaliya S.V."/>
            <person name="Vacek V."/>
            <person name="Brzon O."/>
            <person name="Soukal P."/>
            <person name="Eme L."/>
            <person name="Dacks J.B."/>
            <person name="Karnkowska A."/>
            <person name="Elias M."/>
            <person name="Hampl V."/>
        </authorList>
    </citation>
    <scope>NUCLEOTIDE SEQUENCE</scope>
    <source>
        <strain evidence="2">RCP-MX</strain>
    </source>
</reference>
<feature type="compositionally biased region" description="Basic and acidic residues" evidence="1">
    <location>
        <begin position="178"/>
        <end position="191"/>
    </location>
</feature>
<evidence type="ECO:0000313" key="3">
    <source>
        <dbReference type="Proteomes" id="UP001141327"/>
    </source>
</evidence>
<comment type="caution">
    <text evidence="2">The sequence shown here is derived from an EMBL/GenBank/DDBJ whole genome shotgun (WGS) entry which is preliminary data.</text>
</comment>
<sequence length="303" mass="32804">MVFTPLFEVVLRECINTIVAEPRTTLFERSVFGLNNEIFVGLIITLRHRTAHCTAKFILRCSSSDRRQCRSSQGRALAPWAQDAIPHVCVSSHHRHAQLLASPAPIVVIPPAGNDIKITMPQTPTTTIDVCEDPPQVDRLELIGWVGLGLDGCRSVSRSGLPSGATRTGRLRPVRHPPRPDLPPRDARTPADHPPAPAGHAGAPYADPHAALAQAARLMALGLTMAARRLVEKKAAPEANPRCSDEAIQTLAGRVGEQQANQMRDSLPGTERARADCQAAIAFCARVRAAAEFRDQPAQVRTP</sequence>
<feature type="region of interest" description="Disordered" evidence="1">
    <location>
        <begin position="157"/>
        <end position="205"/>
    </location>
</feature>
<gene>
    <name evidence="2" type="ORF">PAPYR_11789</name>
</gene>
<keyword evidence="3" id="KW-1185">Reference proteome</keyword>